<dbReference type="RefSeq" id="YP_009612279.1">
    <property type="nucleotide sequence ID" value="NC_042013.1"/>
</dbReference>
<reference evidence="1 2" key="1">
    <citation type="submission" date="2017-06" db="EMBL/GenBank/DDBJ databases">
        <authorList>
            <person name="Kim H.J."/>
            <person name="Triplett B.A."/>
        </authorList>
    </citation>
    <scope>NUCLEOTIDE SEQUENCE [LARGE SCALE GENOMIC DNA]</scope>
</reference>
<dbReference type="GeneID" id="40088617"/>
<organism evidence="1 2">
    <name type="scientific">Agrobacterium phage Atu_ph07</name>
    <dbReference type="NCBI Taxonomy" id="2024264"/>
    <lineage>
        <taxon>Viruses</taxon>
        <taxon>Duplodnaviria</taxon>
        <taxon>Heunggongvirae</taxon>
        <taxon>Uroviricota</taxon>
        <taxon>Caudoviricetes</taxon>
        <taxon>Polybotosvirus</taxon>
        <taxon>Polybotosvirus Atuph07</taxon>
    </lineage>
</organism>
<dbReference type="Proteomes" id="UP000223025">
    <property type="component" value="Segment"/>
</dbReference>
<keyword evidence="2" id="KW-1185">Reference proteome</keyword>
<evidence type="ECO:0000313" key="2">
    <source>
        <dbReference type="Proteomes" id="UP000223025"/>
    </source>
</evidence>
<evidence type="ECO:0000313" key="1">
    <source>
        <dbReference type="EMBL" id="AUZ95373.1"/>
    </source>
</evidence>
<protein>
    <submittedName>
        <fullName evidence="1">Uncharacterized protein</fullName>
    </submittedName>
</protein>
<accession>A0A2L0V0R7</accession>
<dbReference type="KEGG" id="vg:40088617"/>
<name>A0A2L0V0R7_9CAUD</name>
<sequence length="126" mass="14717">MISDDDKLYLILKDDLQHVEQFCNEYFDYAGLFYVDRKDEIYTSIVDRTGTDNLVTSADGEPVCGVYIRKYDKSFFIKMSRVEDEMHMINSLFYYIRLNDDVDLSDKTHINIDMLGSFDASSGDLF</sequence>
<proteinExistence type="predicted"/>
<dbReference type="EMBL" id="MF403008">
    <property type="protein sequence ID" value="AUZ95373.1"/>
    <property type="molecule type" value="Genomic_DNA"/>
</dbReference>